<proteinExistence type="predicted"/>
<dbReference type="EMBL" id="GBRH01215702">
    <property type="protein sequence ID" value="JAD82193.1"/>
    <property type="molecule type" value="Transcribed_RNA"/>
</dbReference>
<reference evidence="1" key="2">
    <citation type="journal article" date="2015" name="Data Brief">
        <title>Shoot transcriptome of the giant reed, Arundo donax.</title>
        <authorList>
            <person name="Barrero R.A."/>
            <person name="Guerrero F.D."/>
            <person name="Moolhuijzen P."/>
            <person name="Goolsby J.A."/>
            <person name="Tidwell J."/>
            <person name="Bellgard S.E."/>
            <person name="Bellgard M.I."/>
        </authorList>
    </citation>
    <scope>NUCLEOTIDE SEQUENCE</scope>
    <source>
        <tissue evidence="1">Shoot tissue taken approximately 20 cm above the soil surface</tissue>
    </source>
</reference>
<sequence length="70" mass="7767">MRTCLVLRKKKSKLKLLYDSAIVFAITKSGKIYPYCHVGSPVQQAQEEVQGKQGGGAADSNIVSFQFWFA</sequence>
<evidence type="ECO:0000313" key="1">
    <source>
        <dbReference type="EMBL" id="JAD82193.1"/>
    </source>
</evidence>
<organism evidence="1">
    <name type="scientific">Arundo donax</name>
    <name type="common">Giant reed</name>
    <name type="synonym">Donax arundinaceus</name>
    <dbReference type="NCBI Taxonomy" id="35708"/>
    <lineage>
        <taxon>Eukaryota</taxon>
        <taxon>Viridiplantae</taxon>
        <taxon>Streptophyta</taxon>
        <taxon>Embryophyta</taxon>
        <taxon>Tracheophyta</taxon>
        <taxon>Spermatophyta</taxon>
        <taxon>Magnoliopsida</taxon>
        <taxon>Liliopsida</taxon>
        <taxon>Poales</taxon>
        <taxon>Poaceae</taxon>
        <taxon>PACMAD clade</taxon>
        <taxon>Arundinoideae</taxon>
        <taxon>Arundineae</taxon>
        <taxon>Arundo</taxon>
    </lineage>
</organism>
<reference evidence="1" key="1">
    <citation type="submission" date="2014-09" db="EMBL/GenBank/DDBJ databases">
        <authorList>
            <person name="Magalhaes I.L.F."/>
            <person name="Oliveira U."/>
            <person name="Santos F.R."/>
            <person name="Vidigal T.H.D.A."/>
            <person name="Brescovit A.D."/>
            <person name="Santos A.J."/>
        </authorList>
    </citation>
    <scope>NUCLEOTIDE SEQUENCE</scope>
    <source>
        <tissue evidence="1">Shoot tissue taken approximately 20 cm above the soil surface</tissue>
    </source>
</reference>
<dbReference type="AlphaFoldDB" id="A0A0A9D676"/>
<protein>
    <submittedName>
        <fullName evidence="1">Uncharacterized protein</fullName>
    </submittedName>
</protein>
<name>A0A0A9D676_ARUDO</name>
<accession>A0A0A9D676</accession>